<reference evidence="1 2" key="1">
    <citation type="journal article" date="2022" name="IScience">
        <title>An ultrasensitive nanofiber-based assay for enzymatic hydrolysis and deep-sea microbial degradation of cellulose.</title>
        <authorList>
            <person name="Tsudome M."/>
            <person name="Tachioka M."/>
            <person name="Miyazaki M."/>
            <person name="Uchimura K."/>
            <person name="Tsuda M."/>
            <person name="Takaki Y."/>
            <person name="Deguchi S."/>
        </authorList>
    </citation>
    <scope>NUCLEOTIDE SEQUENCE [LARGE SCALE GENOMIC DNA]</scope>
    <source>
        <strain evidence="1 2">GE09</strain>
    </source>
</reference>
<accession>A0AAN2BLD4</accession>
<name>A0AAN2BLD4_9GAMM</name>
<evidence type="ECO:0000313" key="1">
    <source>
        <dbReference type="EMBL" id="BCD98974.1"/>
    </source>
</evidence>
<protein>
    <recommendedName>
        <fullName evidence="3">dUTP diphosphatase</fullName>
    </recommendedName>
</protein>
<keyword evidence="2" id="KW-1185">Reference proteome</keyword>
<evidence type="ECO:0000313" key="2">
    <source>
        <dbReference type="Proteomes" id="UP001320119"/>
    </source>
</evidence>
<dbReference type="EMBL" id="AP023086">
    <property type="protein sequence ID" value="BCD98974.1"/>
    <property type="molecule type" value="Genomic_DNA"/>
</dbReference>
<dbReference type="Gene3D" id="1.10.4010.10">
    <property type="entry name" value="Type II deoxyuridine triphosphatase"/>
    <property type="match status" value="1"/>
</dbReference>
<organism evidence="1 2">
    <name type="scientific">Marinagarivorans cellulosilyticus</name>
    <dbReference type="NCBI Taxonomy" id="2721545"/>
    <lineage>
        <taxon>Bacteria</taxon>
        <taxon>Pseudomonadati</taxon>
        <taxon>Pseudomonadota</taxon>
        <taxon>Gammaproteobacteria</taxon>
        <taxon>Cellvibrionales</taxon>
        <taxon>Cellvibrionaceae</taxon>
        <taxon>Marinagarivorans</taxon>
    </lineage>
</organism>
<dbReference type="KEGG" id="marq:MARGE09_P3175"/>
<dbReference type="InterPro" id="IPR014871">
    <property type="entry name" value="dUTPase/dCTP_pyrophosphatase"/>
</dbReference>
<sequence>MQQQLLKMLEMQDAMNTKVNAHWRDQGFAWYRAIWVECAELMDHYGWKWWKKQSPDMAQVNLELVDIWHFGLSDLLQGATNIDDLAKALDAELRKVPESVAEFRLELEDFVAGVVSTKSFNLVGFCRVLAAAEFSFEQLYLQYMGKNVLNFFRQDHGYKDGSYHKIWQGKEDNEHLVEVLSELDIKSLTFQTDVYEALQARYPAD</sequence>
<evidence type="ECO:0008006" key="3">
    <source>
        <dbReference type="Google" id="ProtNLM"/>
    </source>
</evidence>
<dbReference type="AlphaFoldDB" id="A0AAN2BLD4"/>
<dbReference type="Proteomes" id="UP001320119">
    <property type="component" value="Chromosome"/>
</dbReference>
<gene>
    <name evidence="1" type="ORF">MARGE09_P3175</name>
</gene>
<dbReference type="RefSeq" id="WP_236983764.1">
    <property type="nucleotide sequence ID" value="NZ_AP023086.1"/>
</dbReference>
<dbReference type="Pfam" id="PF08761">
    <property type="entry name" value="dUTPase_2"/>
    <property type="match status" value="1"/>
</dbReference>
<dbReference type="SUPFAM" id="SSF101386">
    <property type="entry name" value="all-alpha NTP pyrophosphatases"/>
    <property type="match status" value="1"/>
</dbReference>
<proteinExistence type="predicted"/>
<dbReference type="CDD" id="cd11527">
    <property type="entry name" value="NTP-PPase_dUTPase"/>
    <property type="match status" value="1"/>
</dbReference>